<keyword evidence="1 5" id="KW-0378">Hydrolase</keyword>
<feature type="domain" description="Xaa-Pro dipeptidyl-peptidase C-terminal" evidence="4">
    <location>
        <begin position="309"/>
        <end position="563"/>
    </location>
</feature>
<feature type="chain" id="PRO_5022152087" evidence="3">
    <location>
        <begin position="20"/>
        <end position="570"/>
    </location>
</feature>
<sequence precursor="true">MKANLAILMTLVLCSSVQAEVKTETLNVVMRDGVKLATDVYRDDAVKQAPVVLIRTPYDRTKQKGIAERWVKAGYVFVAQDCRGTRASEGVLAPYNNEGQDGYDSIEWLTRQPWCNGRVGMVGGSYVGAVQWQAAVENPPGLAVIAPQATWSSFYKNLYLGGAVRLSLISNWIAGNTPKPEGLKPRDMNDALMRLPLSDVDEAIGWPMPWLDAYLTHPEPNGFWTRLDLTSRLPELQLPALHVVGYYDFFSRESVDNFVIMQTQARDPTTRQNQRLVLGPWDHGTIGKSQVAEVDFGPEAALDISAIQFDWFDRHLKQDPAAQAKSFPPVRYFSMGDNVWRDAQQWPPEGVTPTSFFLHSDGKANTRKGTGRISREAPTKEQPADTFRADPAIPVPACPVTATRPIKAAVWGPVDQSALEDRDDMLVYSTTPLTEPLTFAGNLEAKLFVSTDTPDADWVVKIVDVRPDGAAINLATGILRGRYRKSLLKPELMKPGEVYEIRVDLGPCAATIAQGHQLRVDVCGSLFPLFDRNPNTAEGIFSDKTAMATEQLHHRPAALSRIILPISSTK</sequence>
<dbReference type="EC" id="3.1.1.84" evidence="5"/>
<dbReference type="EMBL" id="CP036274">
    <property type="protein sequence ID" value="QDU25011.1"/>
    <property type="molecule type" value="Genomic_DNA"/>
</dbReference>
<dbReference type="AlphaFoldDB" id="A0A517Y429"/>
<gene>
    <name evidence="5" type="primary">cocE_2</name>
    <name evidence="5" type="ORF">ETAA8_00720</name>
</gene>
<dbReference type="Gene3D" id="1.10.3020.10">
    <property type="entry name" value="alpha-amino acid ester hydrolase ( Helical cap domain)"/>
    <property type="match status" value="1"/>
</dbReference>
<dbReference type="Proteomes" id="UP000315017">
    <property type="component" value="Chromosome"/>
</dbReference>
<proteinExistence type="predicted"/>
<keyword evidence="6" id="KW-1185">Reference proteome</keyword>
<organism evidence="5 6">
    <name type="scientific">Anatilimnocola aggregata</name>
    <dbReference type="NCBI Taxonomy" id="2528021"/>
    <lineage>
        <taxon>Bacteria</taxon>
        <taxon>Pseudomonadati</taxon>
        <taxon>Planctomycetota</taxon>
        <taxon>Planctomycetia</taxon>
        <taxon>Pirellulales</taxon>
        <taxon>Pirellulaceae</taxon>
        <taxon>Anatilimnocola</taxon>
    </lineage>
</organism>
<dbReference type="InterPro" id="IPR013736">
    <property type="entry name" value="Xaa-Pro_dipept_C"/>
</dbReference>
<name>A0A517Y429_9BACT</name>
<dbReference type="InterPro" id="IPR008979">
    <property type="entry name" value="Galactose-bd-like_sf"/>
</dbReference>
<dbReference type="NCBIfam" id="TIGR00976">
    <property type="entry name" value="CocE_NonD"/>
    <property type="match status" value="1"/>
</dbReference>
<dbReference type="OrthoDB" id="319764at2"/>
<feature type="compositionally biased region" description="Basic and acidic residues" evidence="2">
    <location>
        <begin position="373"/>
        <end position="383"/>
    </location>
</feature>
<dbReference type="Gene3D" id="2.60.120.260">
    <property type="entry name" value="Galactose-binding domain-like"/>
    <property type="match status" value="1"/>
</dbReference>
<evidence type="ECO:0000256" key="1">
    <source>
        <dbReference type="ARBA" id="ARBA00022801"/>
    </source>
</evidence>
<dbReference type="SMART" id="SM00939">
    <property type="entry name" value="PepX_C"/>
    <property type="match status" value="1"/>
</dbReference>
<dbReference type="InterPro" id="IPR029058">
    <property type="entry name" value="AB_hydrolase_fold"/>
</dbReference>
<reference evidence="5 6" key="1">
    <citation type="submission" date="2019-02" db="EMBL/GenBank/DDBJ databases">
        <title>Deep-cultivation of Planctomycetes and their phenomic and genomic characterization uncovers novel biology.</title>
        <authorList>
            <person name="Wiegand S."/>
            <person name="Jogler M."/>
            <person name="Boedeker C."/>
            <person name="Pinto D."/>
            <person name="Vollmers J."/>
            <person name="Rivas-Marin E."/>
            <person name="Kohn T."/>
            <person name="Peeters S.H."/>
            <person name="Heuer A."/>
            <person name="Rast P."/>
            <person name="Oberbeckmann S."/>
            <person name="Bunk B."/>
            <person name="Jeske O."/>
            <person name="Meyerdierks A."/>
            <person name="Storesund J.E."/>
            <person name="Kallscheuer N."/>
            <person name="Luecker S."/>
            <person name="Lage O.M."/>
            <person name="Pohl T."/>
            <person name="Merkel B.J."/>
            <person name="Hornburger P."/>
            <person name="Mueller R.-W."/>
            <person name="Bruemmer F."/>
            <person name="Labrenz M."/>
            <person name="Spormann A.M."/>
            <person name="Op den Camp H."/>
            <person name="Overmann J."/>
            <person name="Amann R."/>
            <person name="Jetten M.S.M."/>
            <person name="Mascher T."/>
            <person name="Medema M.H."/>
            <person name="Devos D.P."/>
            <person name="Kaster A.-K."/>
            <person name="Ovreas L."/>
            <person name="Rohde M."/>
            <person name="Galperin M.Y."/>
            <person name="Jogler C."/>
        </authorList>
    </citation>
    <scope>NUCLEOTIDE SEQUENCE [LARGE SCALE GENOMIC DNA]</scope>
    <source>
        <strain evidence="5 6">ETA_A8</strain>
    </source>
</reference>
<evidence type="ECO:0000256" key="2">
    <source>
        <dbReference type="SAM" id="MobiDB-lite"/>
    </source>
</evidence>
<dbReference type="PANTHER" id="PTHR43056:SF10">
    <property type="entry name" value="COCE_NOND FAMILY, PUTATIVE (AFU_ORTHOLOGUE AFUA_7G00600)-RELATED"/>
    <property type="match status" value="1"/>
</dbReference>
<dbReference type="GO" id="GO:0008239">
    <property type="term" value="F:dipeptidyl-peptidase activity"/>
    <property type="evidence" value="ECO:0007669"/>
    <property type="project" value="InterPro"/>
</dbReference>
<evidence type="ECO:0000313" key="6">
    <source>
        <dbReference type="Proteomes" id="UP000315017"/>
    </source>
</evidence>
<protein>
    <submittedName>
        <fullName evidence="5">Cocaine esterase</fullName>
        <ecNumber evidence="5">3.1.1.84</ecNumber>
    </submittedName>
</protein>
<keyword evidence="3" id="KW-0732">Signal</keyword>
<dbReference type="InterPro" id="IPR000383">
    <property type="entry name" value="Xaa-Pro-like_dom"/>
</dbReference>
<evidence type="ECO:0000256" key="3">
    <source>
        <dbReference type="SAM" id="SignalP"/>
    </source>
</evidence>
<dbReference type="Pfam" id="PF02129">
    <property type="entry name" value="Peptidase_S15"/>
    <property type="match status" value="1"/>
</dbReference>
<dbReference type="InterPro" id="IPR050585">
    <property type="entry name" value="Xaa-Pro_dipeptidyl-ppase/CocE"/>
</dbReference>
<dbReference type="Pfam" id="PF08530">
    <property type="entry name" value="PepX_C"/>
    <property type="match status" value="1"/>
</dbReference>
<feature type="region of interest" description="Disordered" evidence="2">
    <location>
        <begin position="353"/>
        <end position="392"/>
    </location>
</feature>
<evidence type="ECO:0000259" key="4">
    <source>
        <dbReference type="SMART" id="SM00939"/>
    </source>
</evidence>
<dbReference type="Gene3D" id="3.40.50.1820">
    <property type="entry name" value="alpha/beta hydrolase"/>
    <property type="match status" value="1"/>
</dbReference>
<evidence type="ECO:0000313" key="5">
    <source>
        <dbReference type="EMBL" id="QDU25011.1"/>
    </source>
</evidence>
<dbReference type="SUPFAM" id="SSF49785">
    <property type="entry name" value="Galactose-binding domain-like"/>
    <property type="match status" value="1"/>
</dbReference>
<dbReference type="PANTHER" id="PTHR43056">
    <property type="entry name" value="PEPTIDASE S9 PROLYL OLIGOPEPTIDASE"/>
    <property type="match status" value="1"/>
</dbReference>
<dbReference type="SUPFAM" id="SSF53474">
    <property type="entry name" value="alpha/beta-Hydrolases"/>
    <property type="match status" value="1"/>
</dbReference>
<accession>A0A517Y429</accession>
<feature type="signal peptide" evidence="3">
    <location>
        <begin position="1"/>
        <end position="19"/>
    </location>
</feature>
<dbReference type="InterPro" id="IPR005674">
    <property type="entry name" value="CocE/Ser_esterase"/>
</dbReference>
<dbReference type="KEGG" id="aagg:ETAA8_00720"/>